<gene>
    <name evidence="1" type="ORF">SAMN05216555_11394</name>
</gene>
<organism evidence="1 2">
    <name type="scientific">Arthrobacter cupressi</name>
    <dbReference type="NCBI Taxonomy" id="1045773"/>
    <lineage>
        <taxon>Bacteria</taxon>
        <taxon>Bacillati</taxon>
        <taxon>Actinomycetota</taxon>
        <taxon>Actinomycetes</taxon>
        <taxon>Micrococcales</taxon>
        <taxon>Micrococcaceae</taxon>
        <taxon>Arthrobacter</taxon>
    </lineage>
</organism>
<dbReference type="OrthoDB" id="5007551at2"/>
<dbReference type="Proteomes" id="UP000182130">
    <property type="component" value="Unassembled WGS sequence"/>
</dbReference>
<evidence type="ECO:0000313" key="1">
    <source>
        <dbReference type="EMBL" id="SDJ62660.1"/>
    </source>
</evidence>
<dbReference type="RefSeq" id="WP_074590368.1">
    <property type="nucleotide sequence ID" value="NZ_FNEI01000013.1"/>
</dbReference>
<evidence type="ECO:0000313" key="2">
    <source>
        <dbReference type="Proteomes" id="UP000182130"/>
    </source>
</evidence>
<protein>
    <submittedName>
        <fullName evidence="1">Uncharacterized protein</fullName>
    </submittedName>
</protein>
<sequence length="149" mass="16500">MNTNVSTQGQTKDDSPGSTLRLTSVVAVSREVYGHEVPPRYTVSAVFSRRVNPAEARSIQGPTTHERLAELGYGHISLVIDDRRLEIVNTSLEELKSGLASVLGSLVREISDQMRLEQEQRDDAALLKSKADDARRKEIEALAHEISFD</sequence>
<reference evidence="2" key="1">
    <citation type="submission" date="2016-10" db="EMBL/GenBank/DDBJ databases">
        <authorList>
            <person name="Varghese N."/>
            <person name="Submissions S."/>
        </authorList>
    </citation>
    <scope>NUCLEOTIDE SEQUENCE [LARGE SCALE GENOMIC DNA]</scope>
    <source>
        <strain evidence="2">CGMCC 1.10783</strain>
    </source>
</reference>
<keyword evidence="2" id="KW-1185">Reference proteome</keyword>
<name>A0A1G8VBZ1_9MICC</name>
<dbReference type="AlphaFoldDB" id="A0A1G8VBZ1"/>
<proteinExistence type="predicted"/>
<dbReference type="EMBL" id="FNEI01000013">
    <property type="protein sequence ID" value="SDJ62660.1"/>
    <property type="molecule type" value="Genomic_DNA"/>
</dbReference>
<accession>A0A1G8VBZ1</accession>